<comment type="caution">
    <text evidence="1">The sequence shown here is derived from an EMBL/GenBank/DDBJ whole genome shotgun (WGS) entry which is preliminary data.</text>
</comment>
<protein>
    <submittedName>
        <fullName evidence="1">Uncharacterized protein</fullName>
    </submittedName>
</protein>
<name>A0ABQ9HYW7_9NEOP</name>
<dbReference type="EMBL" id="JARBHB010000003">
    <property type="protein sequence ID" value="KAJ8889210.1"/>
    <property type="molecule type" value="Genomic_DNA"/>
</dbReference>
<accession>A0ABQ9HYW7</accession>
<reference evidence="1 2" key="1">
    <citation type="submission" date="2023-02" db="EMBL/GenBank/DDBJ databases">
        <title>LHISI_Scaffold_Assembly.</title>
        <authorList>
            <person name="Stuart O.P."/>
            <person name="Cleave R."/>
            <person name="Magrath M.J.L."/>
            <person name="Mikheyev A.S."/>
        </authorList>
    </citation>
    <scope>NUCLEOTIDE SEQUENCE [LARGE SCALE GENOMIC DNA]</scope>
    <source>
        <strain evidence="1">Daus_M_001</strain>
        <tissue evidence="1">Leg muscle</tissue>
    </source>
</reference>
<dbReference type="PANTHER" id="PTHR46704">
    <property type="entry name" value="CXC DOMAIN-CONTAINING PROTEIN-RELATED"/>
    <property type="match status" value="1"/>
</dbReference>
<evidence type="ECO:0000313" key="2">
    <source>
        <dbReference type="Proteomes" id="UP001159363"/>
    </source>
</evidence>
<dbReference type="PANTHER" id="PTHR46704:SF1">
    <property type="entry name" value="TELOMERE LENGTH REGULATION PROTEIN TEL2 HOMOLOG"/>
    <property type="match status" value="1"/>
</dbReference>
<gene>
    <name evidence="1" type="ORF">PR048_008708</name>
</gene>
<evidence type="ECO:0000313" key="1">
    <source>
        <dbReference type="EMBL" id="KAJ8889210.1"/>
    </source>
</evidence>
<organism evidence="1 2">
    <name type="scientific">Dryococelus australis</name>
    <dbReference type="NCBI Taxonomy" id="614101"/>
    <lineage>
        <taxon>Eukaryota</taxon>
        <taxon>Metazoa</taxon>
        <taxon>Ecdysozoa</taxon>
        <taxon>Arthropoda</taxon>
        <taxon>Hexapoda</taxon>
        <taxon>Insecta</taxon>
        <taxon>Pterygota</taxon>
        <taxon>Neoptera</taxon>
        <taxon>Polyneoptera</taxon>
        <taxon>Phasmatodea</taxon>
        <taxon>Verophasmatodea</taxon>
        <taxon>Anareolatae</taxon>
        <taxon>Phasmatidae</taxon>
        <taxon>Eurycanthinae</taxon>
        <taxon>Dryococelus</taxon>
    </lineage>
</organism>
<proteinExistence type="predicted"/>
<sequence>MLGHCSAASYHNYLKYGYKYQQDMLKLPSDKPSVYELFQKGQFVVRRSDRFWAGIGSDLVIEQELMCSIKIWDGLTRGSGLTEIQQAIWLNSMPVFVFTTSQCKITPGFRFKLENSRKKLGRAGDPEISVTSKKLWNA</sequence>
<keyword evidence="2" id="KW-1185">Reference proteome</keyword>
<dbReference type="Proteomes" id="UP001159363">
    <property type="component" value="Chromosome 3"/>
</dbReference>